<dbReference type="SUPFAM" id="SSF52540">
    <property type="entry name" value="P-loop containing nucleoside triphosphate hydrolases"/>
    <property type="match status" value="1"/>
</dbReference>
<comment type="similarity">
    <text evidence="1">Belongs to the TrbE/VirB4 family.</text>
</comment>
<dbReference type="InterPro" id="IPR027417">
    <property type="entry name" value="P-loop_NTPase"/>
</dbReference>
<proteinExistence type="inferred from homology"/>
<evidence type="ECO:0000313" key="6">
    <source>
        <dbReference type="Proteomes" id="UP000033358"/>
    </source>
</evidence>
<evidence type="ECO:0000259" key="4">
    <source>
        <dbReference type="Pfam" id="PF03135"/>
    </source>
</evidence>
<dbReference type="GO" id="GO:0005524">
    <property type="term" value="F:ATP binding"/>
    <property type="evidence" value="ECO:0007669"/>
    <property type="project" value="UniProtKB-KW"/>
</dbReference>
<dbReference type="AlphaFoldDB" id="A0A0F5MQ37"/>
<reference evidence="5 6" key="1">
    <citation type="submission" date="2015-02" db="EMBL/GenBank/DDBJ databases">
        <title>Single cell genomics of a rare environmental alphaproteobacterium provides unique insights into Rickettsiaceae evolution.</title>
        <authorList>
            <person name="Martijn J."/>
            <person name="Schulz F."/>
            <person name="Zaremba-Niedzwiedzka K."/>
            <person name="Viklund J."/>
            <person name="Stepanauskas R."/>
            <person name="Andersson S.G.E."/>
            <person name="Horn M."/>
            <person name="Guy L."/>
            <person name="Ettema T.J.G."/>
        </authorList>
    </citation>
    <scope>NUCLEOTIDE SEQUENCE [LARGE SCALE GENOMIC DNA]</scope>
    <source>
        <strain evidence="5 6">SCGC AAA041-L04</strain>
    </source>
</reference>
<dbReference type="InterPro" id="IPR018145">
    <property type="entry name" value="CagE_TrbE_VirB_cntrl_dom"/>
</dbReference>
<keyword evidence="6" id="KW-1185">Reference proteome</keyword>
<dbReference type="Pfam" id="PF03135">
    <property type="entry name" value="CagE_TrbE_VirB"/>
    <property type="match status" value="1"/>
</dbReference>
<dbReference type="Gene3D" id="3.40.50.300">
    <property type="entry name" value="P-loop containing nucleotide triphosphate hydrolases"/>
    <property type="match status" value="1"/>
</dbReference>
<evidence type="ECO:0000256" key="2">
    <source>
        <dbReference type="ARBA" id="ARBA00022741"/>
    </source>
</evidence>
<evidence type="ECO:0000256" key="1">
    <source>
        <dbReference type="ARBA" id="ARBA00006512"/>
    </source>
</evidence>
<dbReference type="PANTHER" id="PTHR30121">
    <property type="entry name" value="UNCHARACTERIZED PROTEIN YJGR-RELATED"/>
    <property type="match status" value="1"/>
</dbReference>
<sequence>MLFSKDNKSNELRFESPVSDFIPYACHFDASTLLTKDGQLLQTIKIVGFSKKILNAGIVNLRAMIRKSLLDNIKSSKFSIWIHTVRRRANLEPDGHYDKMFMFLTHEAWCKKNYWRDKYVNELYVTILIDAEPFKVDNFSDFMRSLSLVQKKYTEILDKSYIELNDQVQKCLDDLKDYGAKKLTIKVDKEGAYSEPLQFFDKIIHLREKRNHVPINDLSEHLASHKIAFGNNAFEVKDDHSKFFGSILSIKEYHELPENTIDKILQFPQQLVVSEAIEFIKKEKALKDYEYQKYIFEVSGETQYGELSGLNHLFANDQNNQTDYCNHQLTITIIADDVEQLDYEVERSTKALSKLGMLAIREDINLENCFWAQLPGNFKFIRRNSPMESSMIAGFASLLNYTAGDIRSPWGDPITIFRTQRGTPYFFNFHHQKQGHCFIVGPNNSGKSTLVNFLLSEASKLSPRILILDQFQKSRLTVKAMEGEYEVLDAKTDHKLNPLLLEESEANRKFLFQWLSILIYEYDIDNKMTKEQELEIDKAVDKIFDLPLNERKIASILDQFINDKEILDRLAIWHGDGKYASLFNSDVNKLFSDNRIKAFDLTDLSSDKENLILPMMYYLIHQFNSKLDGHPAIIIINDGWHLLRHPYLTSYLEEWLDYLTDNNAIAIFTAEITEHEAKDTVLRELLIKEFSTKMYLPNHKPEIYQESFNISEEELEMIKGMDSTSRNFLLKQGNDSVVAELNLAGLDFIIGIISNDTKAWKLVNEIIQEVGSEEPEDWLELFCQRYVSV</sequence>
<evidence type="ECO:0000256" key="3">
    <source>
        <dbReference type="ARBA" id="ARBA00022840"/>
    </source>
</evidence>
<organism evidence="5 6">
    <name type="scientific">Candidatus Arcanibacter lacustris</name>
    <dbReference type="NCBI Taxonomy" id="1607817"/>
    <lineage>
        <taxon>Bacteria</taxon>
        <taxon>Pseudomonadati</taxon>
        <taxon>Pseudomonadota</taxon>
        <taxon>Alphaproteobacteria</taxon>
        <taxon>Rickettsiales</taxon>
        <taxon>Candidatus Arcanibacter</taxon>
    </lineage>
</organism>
<gene>
    <name evidence="5" type="primary">virB4</name>
    <name evidence="5" type="ORF">SZ25_00100</name>
</gene>
<dbReference type="EMBL" id="JYHA01000023">
    <property type="protein sequence ID" value="KKB96791.1"/>
    <property type="molecule type" value="Genomic_DNA"/>
</dbReference>
<dbReference type="InterPro" id="IPR051162">
    <property type="entry name" value="T4SS_component"/>
</dbReference>
<protein>
    <submittedName>
        <fullName evidence="5">Type IV secretion system protein virB4</fullName>
    </submittedName>
</protein>
<comment type="caution">
    <text evidence="5">The sequence shown here is derived from an EMBL/GenBank/DDBJ whole genome shotgun (WGS) entry which is preliminary data.</text>
</comment>
<keyword evidence="3" id="KW-0067">ATP-binding</keyword>
<accession>A0A0F5MQ37</accession>
<feature type="domain" description="CagE TrbE VirB component of type IV transporter system central" evidence="4">
    <location>
        <begin position="187"/>
        <end position="383"/>
    </location>
</feature>
<evidence type="ECO:0000313" key="5">
    <source>
        <dbReference type="EMBL" id="KKB96791.1"/>
    </source>
</evidence>
<keyword evidence="2" id="KW-0547">Nucleotide-binding</keyword>
<name>A0A0F5MQ37_9RICK</name>
<dbReference type="PANTHER" id="PTHR30121:SF12">
    <property type="entry name" value="TYPE IV SECRETION SYSTEM PROTEIN CAGE"/>
    <property type="match status" value="1"/>
</dbReference>
<dbReference type="Proteomes" id="UP000033358">
    <property type="component" value="Unassembled WGS sequence"/>
</dbReference>